<evidence type="ECO:0000313" key="1">
    <source>
        <dbReference type="EMBL" id="QSQ08762.1"/>
    </source>
</evidence>
<protein>
    <submittedName>
        <fullName evidence="1">Uncharacterized protein</fullName>
    </submittedName>
</protein>
<accession>A0A8A0RLI9</accession>
<dbReference type="Proteomes" id="UP000662904">
    <property type="component" value="Chromosome"/>
</dbReference>
<dbReference type="RefSeq" id="WP_206708965.1">
    <property type="nucleotide sequence ID" value="NZ_CP059066.1"/>
</dbReference>
<sequence length="142" mass="16716">MSKHREKRNETILNKLRVINIRLEKLEGETVEFNSSEFEQNKIELKTKWDYNIRKKEKDILILTANFNTYFVPEILFKLELEYSISYKLKGDVSLEEIKSEIEEILRPCGELNTMIVAQLTDKMAGSPLIVPPIIRIKDEED</sequence>
<dbReference type="KEGG" id="kme:H0A61_01107"/>
<dbReference type="AlphaFoldDB" id="A0A8A0RLI9"/>
<evidence type="ECO:0000313" key="2">
    <source>
        <dbReference type="Proteomes" id="UP000662904"/>
    </source>
</evidence>
<keyword evidence="2" id="KW-1185">Reference proteome</keyword>
<organism evidence="1 2">
    <name type="scientific">Koleobacter methoxysyntrophicus</name>
    <dbReference type="NCBI Taxonomy" id="2751313"/>
    <lineage>
        <taxon>Bacteria</taxon>
        <taxon>Bacillati</taxon>
        <taxon>Bacillota</taxon>
        <taxon>Clostridia</taxon>
        <taxon>Koleobacterales</taxon>
        <taxon>Koleobacteraceae</taxon>
        <taxon>Koleobacter</taxon>
    </lineage>
</organism>
<dbReference type="EMBL" id="CP059066">
    <property type="protein sequence ID" value="QSQ08762.1"/>
    <property type="molecule type" value="Genomic_DNA"/>
</dbReference>
<proteinExistence type="predicted"/>
<name>A0A8A0RLI9_9FIRM</name>
<reference evidence="1" key="1">
    <citation type="submission" date="2020-07" db="EMBL/GenBank/DDBJ databases">
        <title>Koleobacter methoxysyntrophicus gen. nov., sp. nov., a novel anaerobic bacterium isolated from deep subsurface oil field and proposal of Koleobacterales ord. nov. in the phylum Firmicutes.</title>
        <authorList>
            <person name="Sakamoto S."/>
            <person name="Tamaki H."/>
        </authorList>
    </citation>
    <scope>NUCLEOTIDE SEQUENCE</scope>
    <source>
        <strain evidence="1">NRmbB1</strain>
    </source>
</reference>
<gene>
    <name evidence="1" type="ORF">H0A61_01107</name>
</gene>